<name>A0A9I9DTL2_CUCME</name>
<dbReference type="RefSeq" id="XP_008461377.2">
    <property type="nucleotide sequence ID" value="XM_008463155.3"/>
</dbReference>
<dbReference type="SUPFAM" id="SSF143456">
    <property type="entry name" value="VC0467-like"/>
    <property type="match status" value="1"/>
</dbReference>
<evidence type="ECO:0000256" key="1">
    <source>
        <dbReference type="SAM" id="MobiDB-lite"/>
    </source>
</evidence>
<feature type="compositionally biased region" description="Polar residues" evidence="1">
    <location>
        <begin position="538"/>
        <end position="548"/>
    </location>
</feature>
<accession>A0A9I9DTL2</accession>
<dbReference type="eggNOG" id="ENOG502QUXX">
    <property type="taxonomic scope" value="Eukaryota"/>
</dbReference>
<keyword evidence="2" id="KW-0812">Transmembrane</keyword>
<evidence type="ECO:0000256" key="2">
    <source>
        <dbReference type="SAM" id="Phobius"/>
    </source>
</evidence>
<dbReference type="PANTHER" id="PTHR31984">
    <property type="entry name" value="TRANSPORTER, PUTATIVE (DUF179)-RELATED"/>
    <property type="match status" value="1"/>
</dbReference>
<dbReference type="Pfam" id="PF02622">
    <property type="entry name" value="DUF179"/>
    <property type="match status" value="1"/>
</dbReference>
<dbReference type="InterPro" id="IPR003774">
    <property type="entry name" value="AlgH-like"/>
</dbReference>
<sequence length="1120" mass="125619">MNSAVEAGRRLCEGFGDGRFYTNCEKRKLFLVVVAALLASLVVQSNASETIGEWQILTRQNFSSQIRLHPHILLLVTLPWSGESRTLKKDIAHLIENRKESYSSLKLMFMYRNSEKMLANAIGATSEETNVIFYHHSVSYKYQGRLTAQNIVFSIYPYLSLLPEQLPLTHLNTPEDLKSFLDSTDKALLLVEFCGWTPKLLSKGIKGSVTDDLFETTDKQMDGIQTSRGKNNSKHHNQNADMMCGIEKGYDRVPWFEEFSSGNDTCVETNCTNESFPSSCNNEEFMRYNSFFTNLLAVVREFFLPREKHGFGLISDRLMISSLGIEDSDSWLATLHFAGCPSCSKTLRADDDLKQNLQMNNFIVSELEVDGSGEQPILPVNKPSIILFVDRSSNSSESNRKSEVALRDFRELAQQYYTSYSITEQGGNKVEKPLLQKYPVMRSPLEPPRLKLSSASRLIKLENKMSSVMIVNEGKVVSMDKLASELQGNSLHEILSLLQKKEAGLSSLAKSLGFQLLSDDINIKLVDPLADVTEVQSLEVSPETSQEGTMAPSVQPDEDQSINGKCMSPKEHGEASEFCTIEPTPQEDNEKRASIHAVEHDDLIQSDESATDHIPQNIKVEEKSSLTVEISRDENLRFQGFEGSFFFSDGNYRLLKALTGQSKFPALVILDPLLQQHYVFPPEKILSYSSQADFLSSFLNRSLLPYQLSEFVNKSPRAAFSPPFVNLDFHEVDSVPRVTALTFSKLVIGSNQSESLNTLDACGKDVLVLFSNSWCGFCQRSEVVVREVYRAIQGYSNMLKSGSGNGNEKNMLSETRADLLSKLPLIYLMDCTLNDCSSILKSFDQREVYPALLLFPAARKKAILYKGDLAVTDVIRFVAEQGSNAQHLINQNGILLTMPDNRIGSTKSFEDARPAHSQEKDNIPIEKYHEVLVRDRKVESAMRFSHINLHITNDEDESLPHIGVGTMLIATDKLVGSQLFDNAQILIVKADQTIGFHGLIINKHIKWDSLQDMGEGLGILNEAPLSLGGPLIKRKMPLVTLTQKAFKDLQPEILPGIYFLNQVATLHEIEEIKSGNHSVSGYWFFLGYSSWGWDQLYDEIAEGVWRLSDDGASYLGWPEV</sequence>
<dbReference type="SUPFAM" id="SSF52833">
    <property type="entry name" value="Thioredoxin-like"/>
    <property type="match status" value="2"/>
</dbReference>
<dbReference type="Gene3D" id="3.40.30.10">
    <property type="entry name" value="Glutaredoxin"/>
    <property type="match status" value="1"/>
</dbReference>
<gene>
    <name evidence="3" type="primary">103499975</name>
</gene>
<dbReference type="Gene3D" id="3.40.1740.10">
    <property type="entry name" value="VC0467-like"/>
    <property type="match status" value="1"/>
</dbReference>
<evidence type="ECO:0000313" key="3">
    <source>
        <dbReference type="EnsemblPlants" id="MELO3C023602.2.1"/>
    </source>
</evidence>
<dbReference type="PANTHER" id="PTHR31984:SF12">
    <property type="entry name" value="THIOREDOXIN DOMAIN-CONTAINING PROTEIN"/>
    <property type="match status" value="1"/>
</dbReference>
<organism evidence="3">
    <name type="scientific">Cucumis melo</name>
    <name type="common">Muskmelon</name>
    <dbReference type="NCBI Taxonomy" id="3656"/>
    <lineage>
        <taxon>Eukaryota</taxon>
        <taxon>Viridiplantae</taxon>
        <taxon>Streptophyta</taxon>
        <taxon>Embryophyta</taxon>
        <taxon>Tracheophyta</taxon>
        <taxon>Spermatophyta</taxon>
        <taxon>Magnoliopsida</taxon>
        <taxon>eudicotyledons</taxon>
        <taxon>Gunneridae</taxon>
        <taxon>Pentapetalae</taxon>
        <taxon>rosids</taxon>
        <taxon>fabids</taxon>
        <taxon>Cucurbitales</taxon>
        <taxon>Cucurbitaceae</taxon>
        <taxon>Benincaseae</taxon>
        <taxon>Cucumis</taxon>
    </lineage>
</organism>
<dbReference type="EnsemblPlants" id="MELO3C023602.2.1">
    <property type="protein sequence ID" value="MELO3C023602.2.1"/>
    <property type="gene ID" value="MELO3C023602.2"/>
</dbReference>
<evidence type="ECO:0008006" key="4">
    <source>
        <dbReference type="Google" id="ProtNLM"/>
    </source>
</evidence>
<protein>
    <recommendedName>
        <fullName evidence="4">Thioredoxin domain-containing protein</fullName>
    </recommendedName>
</protein>
<keyword evidence="2" id="KW-1133">Transmembrane helix</keyword>
<proteinExistence type="predicted"/>
<feature type="region of interest" description="Disordered" evidence="1">
    <location>
        <begin position="538"/>
        <end position="561"/>
    </location>
</feature>
<keyword evidence="2" id="KW-0472">Membrane</keyword>
<feature type="transmembrane region" description="Helical" evidence="2">
    <location>
        <begin position="29"/>
        <end position="47"/>
    </location>
</feature>
<dbReference type="InterPro" id="IPR036249">
    <property type="entry name" value="Thioredoxin-like_sf"/>
</dbReference>
<reference evidence="3" key="1">
    <citation type="submission" date="2023-03" db="UniProtKB">
        <authorList>
            <consortium name="EnsemblPlants"/>
        </authorList>
    </citation>
    <scope>IDENTIFICATION</scope>
</reference>